<dbReference type="GO" id="GO:0043802">
    <property type="term" value="F:hydrogenobyrinic acid a,c-diamide synthase (glutamine-hydrolysing) activity"/>
    <property type="evidence" value="ECO:0007669"/>
    <property type="project" value="UniProtKB-UniRule"/>
</dbReference>
<dbReference type="GO" id="GO:0042242">
    <property type="term" value="F:cobyrinic acid a,c-diamide synthase activity"/>
    <property type="evidence" value="ECO:0007669"/>
    <property type="project" value="InterPro"/>
</dbReference>
<proteinExistence type="inferred from homology"/>
<dbReference type="NCBIfam" id="NF002204">
    <property type="entry name" value="PRK01077.1"/>
    <property type="match status" value="1"/>
</dbReference>
<dbReference type="CDD" id="cd05388">
    <property type="entry name" value="CobB_N"/>
    <property type="match status" value="1"/>
</dbReference>
<evidence type="ECO:0000256" key="9">
    <source>
        <dbReference type="HAMAP-Rule" id="MF_00027"/>
    </source>
</evidence>
<comment type="similarity">
    <text evidence="9">Belongs to the CobB/CbiA family.</text>
</comment>
<dbReference type="PANTHER" id="PTHR43873:SF1">
    <property type="entry name" value="COBYRINATE A,C-DIAMIDE SYNTHASE"/>
    <property type="match status" value="1"/>
</dbReference>
<keyword evidence="7 9" id="KW-0460">Magnesium</keyword>
<comment type="similarity">
    <text evidence="2">Belongs to the CobB/CobQ family. CobQ subfamily.</text>
</comment>
<evidence type="ECO:0000256" key="8">
    <source>
        <dbReference type="ARBA" id="ARBA00022962"/>
    </source>
</evidence>
<evidence type="ECO:0000256" key="4">
    <source>
        <dbReference type="ARBA" id="ARBA00022598"/>
    </source>
</evidence>
<gene>
    <name evidence="9" type="primary">cobB</name>
    <name evidence="12" type="ORF">CU103_05165</name>
</gene>
<evidence type="ECO:0000256" key="3">
    <source>
        <dbReference type="ARBA" id="ARBA00022573"/>
    </source>
</evidence>
<dbReference type="PANTHER" id="PTHR43873">
    <property type="entry name" value="COBYRINATE A,C-DIAMIDE SYNTHASE"/>
    <property type="match status" value="1"/>
</dbReference>
<dbReference type="InterPro" id="IPR027417">
    <property type="entry name" value="P-loop_NTPase"/>
</dbReference>
<dbReference type="EMBL" id="PGGM01000002">
    <property type="protein sequence ID" value="PSH66000.1"/>
    <property type="molecule type" value="Genomic_DNA"/>
</dbReference>
<comment type="miscellaneous">
    <text evidence="9">The a and c carboxylates of hydrogenobyrinate are activated for nucleophilic attack via formation of a phosphorylated intermediate by ATP. CobB catalyzes first the amidation of the c-carboxylate, and then that of the a-carboxylate.</text>
</comment>
<keyword evidence="8 9" id="KW-0315">Glutamine amidotransferase</keyword>
<evidence type="ECO:0000256" key="7">
    <source>
        <dbReference type="ARBA" id="ARBA00022842"/>
    </source>
</evidence>
<dbReference type="UniPathway" id="UPA00148">
    <property type="reaction ID" value="UER00220"/>
</dbReference>
<feature type="active site" description="Nucleophile" evidence="9">
    <location>
        <position position="326"/>
    </location>
</feature>
<comment type="function">
    <text evidence="9">Catalyzes the ATP-dependent amidation of the two carboxylate groups at positions a and c of hydrogenobyrinate, using either L-glutamine or ammonia as the nitrogen source.</text>
</comment>
<reference evidence="13" key="1">
    <citation type="submission" date="2017-11" db="EMBL/GenBank/DDBJ databases">
        <authorList>
            <person name="Kuznetsova I."/>
            <person name="Sazanova A."/>
            <person name="Chirak E."/>
            <person name="Safronova V."/>
            <person name="Willems A."/>
        </authorList>
    </citation>
    <scope>NUCLEOTIDE SEQUENCE [LARGE SCALE GENOMIC DNA]</scope>
    <source>
        <strain evidence="13">CCBAU 03422</strain>
    </source>
</reference>
<sequence length="432" mass="46049">MKGVIVAAPASGSGKTTVTLGLLRALHDLGVAIAPAKAGPDYIDPAYHTLASGVPCVNLDPWAMRPDLISALASRHIEGGKMLVVEGMMGLFDGAMDGRGSAADLATRLALPVILVLDCARQSHSVAALVSGFRDFRRNVMIAGLILNRIGSTRHDAMLRSALEPVGIPVLGSVPRDEKLQLPERHLGLVQAGEHVDLDNFIAYAASVIVERIALDRIQQIAGRYGPTASMANIARIPPLGQRIAVARDNAFAFSYLHLLDGWRRRGAEISFFSPLANEAPSETCDAIYLPGGYPELYAGQLAQAANFASGMRQAAAKGVSIYGECGGYMVLGESIEDAAGEKHQMLGLLPVETSFAKRRLHLGYRRLAPLAASPFQVPLTAHEFHYASIIREGDALRLFQVKDALGEDLDEAGLRVGSVCGSYMHVIDLAG</sequence>
<dbReference type="InterPro" id="IPR011698">
    <property type="entry name" value="GATase_3"/>
</dbReference>
<keyword evidence="6 9" id="KW-0067">ATP-binding</keyword>
<evidence type="ECO:0000313" key="13">
    <source>
        <dbReference type="Proteomes" id="UP000241764"/>
    </source>
</evidence>
<evidence type="ECO:0000256" key="1">
    <source>
        <dbReference type="ARBA" id="ARBA00001946"/>
    </source>
</evidence>
<dbReference type="Gene3D" id="3.40.50.300">
    <property type="entry name" value="P-loop containing nucleotide triphosphate hydrolases"/>
    <property type="match status" value="1"/>
</dbReference>
<dbReference type="GO" id="GO:0005524">
    <property type="term" value="F:ATP binding"/>
    <property type="evidence" value="ECO:0007669"/>
    <property type="project" value="UniProtKB-UniRule"/>
</dbReference>
<dbReference type="InterPro" id="IPR002586">
    <property type="entry name" value="CobQ/CobB/MinD/ParA_Nub-bd_dom"/>
</dbReference>
<protein>
    <recommendedName>
        <fullName evidence="9">Hydrogenobyrinate a,c-diamide synthase</fullName>
        <ecNumber evidence="9">6.3.5.9</ecNumber>
    </recommendedName>
    <alternativeName>
        <fullName evidence="9">Hydrogenobyrinic acid a,c-diamide synthase</fullName>
    </alternativeName>
</protein>
<evidence type="ECO:0000256" key="2">
    <source>
        <dbReference type="ARBA" id="ARBA00006205"/>
    </source>
</evidence>
<comment type="caution">
    <text evidence="12">The sequence shown here is derived from an EMBL/GenBank/DDBJ whole genome shotgun (WGS) entry which is preliminary data.</text>
</comment>
<dbReference type="Proteomes" id="UP000241764">
    <property type="component" value="Unassembled WGS sequence"/>
</dbReference>
<dbReference type="NCBIfam" id="TIGR00379">
    <property type="entry name" value="cobB"/>
    <property type="match status" value="1"/>
</dbReference>
<dbReference type="SUPFAM" id="SSF52540">
    <property type="entry name" value="P-loop containing nucleoside triphosphate hydrolases"/>
    <property type="match status" value="1"/>
</dbReference>
<dbReference type="Pfam" id="PF07685">
    <property type="entry name" value="GATase_3"/>
    <property type="match status" value="1"/>
</dbReference>
<comment type="domain">
    <text evidence="9">Comprises of two domains. The C-terminal domain contains the binding site for glutamine and catalyzes the hydrolysis of this substrate to glutamate and ammonia. The N-terminal domain is anticipated to bind ATP and hydrogenobyrinate and catalyzes the ultimate synthesis of the diamide product. The ammonia produced via the glutaminase domain is probably translocated to the adjacent domain via a molecular tunnel, where it reacts with an activated intermediate.</text>
</comment>
<name>A0A2P7BHN9_9HYPH</name>
<keyword evidence="13" id="KW-1185">Reference proteome</keyword>
<evidence type="ECO:0000259" key="10">
    <source>
        <dbReference type="Pfam" id="PF01656"/>
    </source>
</evidence>
<dbReference type="Pfam" id="PF01656">
    <property type="entry name" value="CbiA"/>
    <property type="match status" value="1"/>
</dbReference>
<dbReference type="Gene3D" id="3.40.50.880">
    <property type="match status" value="1"/>
</dbReference>
<dbReference type="SUPFAM" id="SSF52317">
    <property type="entry name" value="Class I glutamine amidotransferase-like"/>
    <property type="match status" value="1"/>
</dbReference>
<dbReference type="HAMAP" id="MF_00027">
    <property type="entry name" value="CobB_CbiA"/>
    <property type="match status" value="1"/>
</dbReference>
<comment type="catalytic activity">
    <reaction evidence="9">
        <text>hydrogenobyrinate + 2 L-glutamine + 2 ATP + 2 H2O = hydrogenobyrinate a,c-diamide + 2 L-glutamate + 2 ADP + 2 phosphate + 2 H(+)</text>
        <dbReference type="Rhea" id="RHEA:12544"/>
        <dbReference type="ChEBI" id="CHEBI:15377"/>
        <dbReference type="ChEBI" id="CHEBI:15378"/>
        <dbReference type="ChEBI" id="CHEBI:29985"/>
        <dbReference type="ChEBI" id="CHEBI:30616"/>
        <dbReference type="ChEBI" id="CHEBI:43474"/>
        <dbReference type="ChEBI" id="CHEBI:58359"/>
        <dbReference type="ChEBI" id="CHEBI:77873"/>
        <dbReference type="ChEBI" id="CHEBI:77874"/>
        <dbReference type="ChEBI" id="CHEBI:456216"/>
        <dbReference type="EC" id="6.3.5.9"/>
    </reaction>
</comment>
<dbReference type="InterPro" id="IPR004484">
    <property type="entry name" value="CbiA/CobB_synth"/>
</dbReference>
<dbReference type="RefSeq" id="WP_106662867.1">
    <property type="nucleotide sequence ID" value="NZ_PGGM01000002.1"/>
</dbReference>
<keyword evidence="3 9" id="KW-0169">Cobalamin biosynthesis</keyword>
<keyword evidence="5 9" id="KW-0547">Nucleotide-binding</keyword>
<dbReference type="OrthoDB" id="9764035at2"/>
<dbReference type="InterPro" id="IPR029062">
    <property type="entry name" value="Class_I_gatase-like"/>
</dbReference>
<dbReference type="EC" id="6.3.5.9" evidence="9"/>
<evidence type="ECO:0000256" key="5">
    <source>
        <dbReference type="ARBA" id="ARBA00022741"/>
    </source>
</evidence>
<organism evidence="12 13">
    <name type="scientific">Phyllobacterium sophorae</name>
    <dbReference type="NCBI Taxonomy" id="1520277"/>
    <lineage>
        <taxon>Bacteria</taxon>
        <taxon>Pseudomonadati</taxon>
        <taxon>Pseudomonadota</taxon>
        <taxon>Alphaproteobacteria</taxon>
        <taxon>Hyphomicrobiales</taxon>
        <taxon>Phyllobacteriaceae</taxon>
        <taxon>Phyllobacterium</taxon>
    </lineage>
</organism>
<dbReference type="GO" id="GO:0009236">
    <property type="term" value="P:cobalamin biosynthetic process"/>
    <property type="evidence" value="ECO:0007669"/>
    <property type="project" value="UniProtKB-UniRule"/>
</dbReference>
<dbReference type="PROSITE" id="PS51274">
    <property type="entry name" value="GATASE_COBBQ"/>
    <property type="match status" value="1"/>
</dbReference>
<feature type="site" description="Increases nucleophilicity of active site Cys" evidence="9">
    <location>
        <position position="426"/>
    </location>
</feature>
<feature type="domain" description="CobB/CobQ-like glutamine amidotransferase" evidence="11">
    <location>
        <begin position="243"/>
        <end position="428"/>
    </location>
</feature>
<accession>A0A2P7BHN9</accession>
<evidence type="ECO:0000259" key="11">
    <source>
        <dbReference type="Pfam" id="PF07685"/>
    </source>
</evidence>
<feature type="domain" description="CobQ/CobB/MinD/ParA nucleotide binding" evidence="10">
    <location>
        <begin position="4"/>
        <end position="187"/>
    </location>
</feature>
<keyword evidence="4 9" id="KW-0436">Ligase</keyword>
<comment type="pathway">
    <text evidence="9">Cofactor biosynthesis; adenosylcobalamin biosynthesis; cob(II)yrinate a,c-diamide from precorrin-2 (aerobic route): step 9/10.</text>
</comment>
<dbReference type="AlphaFoldDB" id="A0A2P7BHN9"/>
<comment type="cofactor">
    <cofactor evidence="1 9">
        <name>Mg(2+)</name>
        <dbReference type="ChEBI" id="CHEBI:18420"/>
    </cofactor>
</comment>
<evidence type="ECO:0000256" key="6">
    <source>
        <dbReference type="ARBA" id="ARBA00022840"/>
    </source>
</evidence>
<evidence type="ECO:0000313" key="12">
    <source>
        <dbReference type="EMBL" id="PSH66000.1"/>
    </source>
</evidence>